<proteinExistence type="predicted"/>
<dbReference type="InterPro" id="IPR018631">
    <property type="entry name" value="AAA-ATPase-like_dom"/>
</dbReference>
<dbReference type="RefSeq" id="WP_066594512.1">
    <property type="nucleotide sequence ID" value="NZ_CAJTBZ010000017.1"/>
</dbReference>
<dbReference type="EMBL" id="NHMP01000005">
    <property type="protein sequence ID" value="OXE47361.1"/>
    <property type="molecule type" value="Genomic_DNA"/>
</dbReference>
<dbReference type="PANTHER" id="PTHR34825:SF1">
    <property type="entry name" value="AAA-ATPASE-LIKE DOMAIN-CONTAINING PROTEIN"/>
    <property type="match status" value="1"/>
</dbReference>
<evidence type="ECO:0000313" key="2">
    <source>
        <dbReference type="EMBL" id="OXE47361.1"/>
    </source>
</evidence>
<dbReference type="InterPro" id="IPR012547">
    <property type="entry name" value="PDDEXK_9"/>
</dbReference>
<keyword evidence="3" id="KW-1185">Reference proteome</keyword>
<dbReference type="PANTHER" id="PTHR34825">
    <property type="entry name" value="CONSERVED PROTEIN, WITH A WEAK D-GALACTARATE DEHYDRATASE/ALTRONATE HYDROLASE DOMAIN"/>
    <property type="match status" value="1"/>
</dbReference>
<comment type="caution">
    <text evidence="2">The sequence shown here is derived from an EMBL/GenBank/DDBJ whole genome shotgun (WGS) entry which is preliminary data.</text>
</comment>
<accession>A0A227KI31</accession>
<evidence type="ECO:0000259" key="1">
    <source>
        <dbReference type="Pfam" id="PF09820"/>
    </source>
</evidence>
<dbReference type="InterPro" id="IPR027417">
    <property type="entry name" value="P-loop_NTPase"/>
</dbReference>
<dbReference type="GeneID" id="78362321"/>
<gene>
    <name evidence="2" type="ORF">ADH67_09405</name>
</gene>
<protein>
    <recommendedName>
        <fullName evidence="1">AAA-ATPase-like domain-containing protein</fullName>
    </recommendedName>
</protein>
<organism evidence="2 3">
    <name type="scientific">Turicimonas muris</name>
    <dbReference type="NCBI Taxonomy" id="1796652"/>
    <lineage>
        <taxon>Bacteria</taxon>
        <taxon>Pseudomonadati</taxon>
        <taxon>Pseudomonadota</taxon>
        <taxon>Betaproteobacteria</taxon>
        <taxon>Burkholderiales</taxon>
        <taxon>Sutterellaceae</taxon>
        <taxon>Turicimonas</taxon>
    </lineage>
</organism>
<dbReference type="Proteomes" id="UP000214610">
    <property type="component" value="Unassembled WGS sequence"/>
</dbReference>
<dbReference type="AlphaFoldDB" id="A0A227KI31"/>
<feature type="domain" description="AAA-ATPase-like" evidence="1">
    <location>
        <begin position="10"/>
        <end position="207"/>
    </location>
</feature>
<sequence>MRKDTLQDLPLGTSSFEALREAGEIYVDKTDFIFRLASKRRKLFLTRPRRFGKSLLISTLESLFKNGLQYFRNLKIEKLWKDERTYNVVRLDFSEIRDFRSSDEFAKKLTALIARKFNPVGLKYQISELFSMSDQLSDCLATLPTNSLVLLIDEYDAPLTACLNDFKLFDEVRLKLASFYAALKANEAAFRFIFITGITTFNKTSIFSELNNISDISLSPEYGTLLGYTHNEVKAYFADYLVQSATIVKEKEEKLFAELARQYDGFCFDRDASQKVFAPWSLLNFFEDPRSGFVDYWFESGGKPNVLQKYLQSHSLRNPKEYGKEKTVSINVLSGASDPNSLSDIGLLTQTGYLTIKKVEGETVYVGYPNSEVRTAMAQLYIEQLLAGKTLEQAGADRIVHRLETKGAESIVCMLNRLFASLDYVNYPVRNEASLRAFIQVFFSGAGLEPIVEHHNAHGRSDLEVRAGEKVWLFELKVAKEGENSERLLREAIEQIRERRYGYSLLDKTLIRVALVFSLEKKEFIRWKAFA</sequence>
<dbReference type="Pfam" id="PF09820">
    <property type="entry name" value="AAA-ATPase_like"/>
    <property type="match status" value="1"/>
</dbReference>
<evidence type="ECO:0000313" key="3">
    <source>
        <dbReference type="Proteomes" id="UP000214610"/>
    </source>
</evidence>
<dbReference type="Pfam" id="PF08011">
    <property type="entry name" value="PDDEXK_9"/>
    <property type="match status" value="1"/>
</dbReference>
<reference evidence="3" key="1">
    <citation type="submission" date="2017-05" db="EMBL/GenBank/DDBJ databases">
        <title>Improved OligoMM genomes.</title>
        <authorList>
            <person name="Garzetti D."/>
        </authorList>
    </citation>
    <scope>NUCLEOTIDE SEQUENCE [LARGE SCALE GENOMIC DNA]</scope>
    <source>
        <strain evidence="3">YL45</strain>
    </source>
</reference>
<name>A0A227KI31_9BURK</name>
<dbReference type="SUPFAM" id="SSF52540">
    <property type="entry name" value="P-loop containing nucleoside triphosphate hydrolases"/>
    <property type="match status" value="1"/>
</dbReference>